<comment type="caution">
    <text evidence="1">The sequence shown here is derived from an EMBL/GenBank/DDBJ whole genome shotgun (WGS) entry which is preliminary data.</text>
</comment>
<organism evidence="1 2">
    <name type="scientific">Lyophyllum shimeji</name>
    <name type="common">Hon-shimeji</name>
    <name type="synonym">Tricholoma shimeji</name>
    <dbReference type="NCBI Taxonomy" id="47721"/>
    <lineage>
        <taxon>Eukaryota</taxon>
        <taxon>Fungi</taxon>
        <taxon>Dikarya</taxon>
        <taxon>Basidiomycota</taxon>
        <taxon>Agaricomycotina</taxon>
        <taxon>Agaricomycetes</taxon>
        <taxon>Agaricomycetidae</taxon>
        <taxon>Agaricales</taxon>
        <taxon>Tricholomatineae</taxon>
        <taxon>Lyophyllaceae</taxon>
        <taxon>Lyophyllum</taxon>
    </lineage>
</organism>
<evidence type="ECO:0000313" key="1">
    <source>
        <dbReference type="EMBL" id="GLB39519.1"/>
    </source>
</evidence>
<dbReference type="Proteomes" id="UP001063166">
    <property type="component" value="Unassembled WGS sequence"/>
</dbReference>
<gene>
    <name evidence="1" type="ORF">LshimejAT787_0700290</name>
</gene>
<dbReference type="EMBL" id="BRPK01000007">
    <property type="protein sequence ID" value="GLB39519.1"/>
    <property type="molecule type" value="Genomic_DNA"/>
</dbReference>
<reference evidence="1" key="1">
    <citation type="submission" date="2022-07" db="EMBL/GenBank/DDBJ databases">
        <title>The genome of Lyophyllum shimeji provides insight into the initial evolution of ectomycorrhizal fungal genome.</title>
        <authorList>
            <person name="Kobayashi Y."/>
            <person name="Shibata T."/>
            <person name="Hirakawa H."/>
            <person name="Shigenobu S."/>
            <person name="Nishiyama T."/>
            <person name="Yamada A."/>
            <person name="Hasebe M."/>
            <person name="Kawaguchi M."/>
        </authorList>
    </citation>
    <scope>NUCLEOTIDE SEQUENCE</scope>
    <source>
        <strain evidence="1">AT787</strain>
    </source>
</reference>
<protein>
    <submittedName>
        <fullName evidence="1">Uncharacterized protein</fullName>
    </submittedName>
</protein>
<dbReference type="AlphaFoldDB" id="A0A9P3ULP5"/>
<keyword evidence="2" id="KW-1185">Reference proteome</keyword>
<evidence type="ECO:0000313" key="2">
    <source>
        <dbReference type="Proteomes" id="UP001063166"/>
    </source>
</evidence>
<proteinExistence type="predicted"/>
<name>A0A9P3ULP5_LYOSH</name>
<accession>A0A9P3ULP5</accession>
<sequence>MARRDPAASSPDFLPPASLVGATPFRSPKKCPGKPYVDADSVKECASTHYDASTVELSVYSSVLGTSTSPSETANA</sequence>